<dbReference type="AlphaFoldDB" id="A0AA36GMD4"/>
<keyword evidence="2" id="KW-1185">Reference proteome</keyword>
<evidence type="ECO:0000313" key="1">
    <source>
        <dbReference type="EMBL" id="CAJ0594766.1"/>
    </source>
</evidence>
<organism evidence="1 2">
    <name type="scientific">Cylicocyclus nassatus</name>
    <name type="common">Nematode worm</name>
    <dbReference type="NCBI Taxonomy" id="53992"/>
    <lineage>
        <taxon>Eukaryota</taxon>
        <taxon>Metazoa</taxon>
        <taxon>Ecdysozoa</taxon>
        <taxon>Nematoda</taxon>
        <taxon>Chromadorea</taxon>
        <taxon>Rhabditida</taxon>
        <taxon>Rhabditina</taxon>
        <taxon>Rhabditomorpha</taxon>
        <taxon>Strongyloidea</taxon>
        <taxon>Strongylidae</taxon>
        <taxon>Cylicocyclus</taxon>
    </lineage>
</organism>
<comment type="caution">
    <text evidence="1">The sequence shown here is derived from an EMBL/GenBank/DDBJ whole genome shotgun (WGS) entry which is preliminary data.</text>
</comment>
<proteinExistence type="predicted"/>
<dbReference type="EMBL" id="CATQJL010000112">
    <property type="protein sequence ID" value="CAJ0594766.1"/>
    <property type="molecule type" value="Genomic_DNA"/>
</dbReference>
<sequence length="76" mass="8768">MCHSPGCGYRGIRYFRDSIVLPDASRSSTHHPWHNSSLLLLHPVLPSFSPFYAVCCSRYFLYCAMHRSLFATSCRR</sequence>
<gene>
    <name evidence="1" type="ORF">CYNAS_LOCUS6749</name>
</gene>
<dbReference type="Proteomes" id="UP001176961">
    <property type="component" value="Unassembled WGS sequence"/>
</dbReference>
<evidence type="ECO:0000313" key="2">
    <source>
        <dbReference type="Proteomes" id="UP001176961"/>
    </source>
</evidence>
<accession>A0AA36GMD4</accession>
<reference evidence="1" key="1">
    <citation type="submission" date="2023-07" db="EMBL/GenBank/DDBJ databases">
        <authorList>
            <consortium name="CYATHOMIX"/>
        </authorList>
    </citation>
    <scope>NUCLEOTIDE SEQUENCE</scope>
    <source>
        <strain evidence="1">N/A</strain>
    </source>
</reference>
<name>A0AA36GMD4_CYLNA</name>
<protein>
    <submittedName>
        <fullName evidence="1">Uncharacterized protein</fullName>
    </submittedName>
</protein>